<dbReference type="Pfam" id="PF08279">
    <property type="entry name" value="HTH_11"/>
    <property type="match status" value="1"/>
</dbReference>
<dbReference type="PANTHER" id="PTHR34580:SF8">
    <property type="entry name" value="WYL DOMAIN-CONTAINING PROTEIN"/>
    <property type="match status" value="1"/>
</dbReference>
<gene>
    <name evidence="4" type="ORF">R6U77_17550</name>
</gene>
<dbReference type="RefSeq" id="WP_319836629.1">
    <property type="nucleotide sequence ID" value="NZ_CP137624.1"/>
</dbReference>
<evidence type="ECO:0000313" key="5">
    <source>
        <dbReference type="Proteomes" id="UP001322664"/>
    </source>
</evidence>
<dbReference type="InterPro" id="IPR036390">
    <property type="entry name" value="WH_DNA-bd_sf"/>
</dbReference>
<name>A0ABZ0RXX3_9BACI</name>
<dbReference type="EMBL" id="CP137624">
    <property type="protein sequence ID" value="WPK11673.1"/>
    <property type="molecule type" value="Genomic_DNA"/>
</dbReference>
<evidence type="ECO:0000256" key="2">
    <source>
        <dbReference type="ARBA" id="ARBA00023163"/>
    </source>
</evidence>
<dbReference type="PROSITE" id="PS52050">
    <property type="entry name" value="WYL"/>
    <property type="match status" value="1"/>
</dbReference>
<dbReference type="InterPro" id="IPR026881">
    <property type="entry name" value="WYL_dom"/>
</dbReference>
<keyword evidence="1" id="KW-0805">Transcription regulation</keyword>
<keyword evidence="5" id="KW-1185">Reference proteome</keyword>
<dbReference type="Proteomes" id="UP001322664">
    <property type="component" value="Chromosome"/>
</dbReference>
<evidence type="ECO:0000256" key="1">
    <source>
        <dbReference type="ARBA" id="ARBA00023015"/>
    </source>
</evidence>
<dbReference type="PROSITE" id="PS51000">
    <property type="entry name" value="HTH_DEOR_2"/>
    <property type="match status" value="1"/>
</dbReference>
<proteinExistence type="predicted"/>
<protein>
    <submittedName>
        <fullName evidence="4">YafY family protein</fullName>
    </submittedName>
</protein>
<organism evidence="4 5">
    <name type="scientific">Lysinibacillus louembei</name>
    <dbReference type="NCBI Taxonomy" id="1470088"/>
    <lineage>
        <taxon>Bacteria</taxon>
        <taxon>Bacillati</taxon>
        <taxon>Bacillota</taxon>
        <taxon>Bacilli</taxon>
        <taxon>Bacillales</taxon>
        <taxon>Bacillaceae</taxon>
        <taxon>Lysinibacillus</taxon>
    </lineage>
</organism>
<dbReference type="InterPro" id="IPR001034">
    <property type="entry name" value="DeoR_HTH"/>
</dbReference>
<reference evidence="4 5" key="1">
    <citation type="submission" date="2023-09" db="EMBL/GenBank/DDBJ databases">
        <authorList>
            <person name="Page C.A."/>
            <person name="Perez-Diaz I.M."/>
        </authorList>
    </citation>
    <scope>NUCLEOTIDE SEQUENCE [LARGE SCALE GENOMIC DNA]</scope>
    <source>
        <strain evidence="4 5">Ll15</strain>
    </source>
</reference>
<dbReference type="Pfam" id="PF13280">
    <property type="entry name" value="WYL"/>
    <property type="match status" value="1"/>
</dbReference>
<dbReference type="InterPro" id="IPR013196">
    <property type="entry name" value="HTH_11"/>
</dbReference>
<evidence type="ECO:0000259" key="3">
    <source>
        <dbReference type="PROSITE" id="PS51000"/>
    </source>
</evidence>
<dbReference type="Gene3D" id="1.10.10.10">
    <property type="entry name" value="Winged helix-like DNA-binding domain superfamily/Winged helix DNA-binding domain"/>
    <property type="match status" value="1"/>
</dbReference>
<sequence>MKIERMFAIVVFLLHKRLVSAEELAEKLEVSKRTIYRDIDSLCAAGVPIISHLGKNGGFTLAERYQLDKLTFSDAEKKLVMDGVTLEQQLFEGQQLSSLQQKLALFHEEQVPFTLTQATLHRAIIEQETKHKIQQLLSFIQQEQAIEISYVAQNGHFTTRIVLPIKLHLQNGSWYVEAFCQLREAYRLFKLTRIRLMEVADISMKLPLLASQATRSIQLEKIILQFALSEHGKLYDFFTEEELIIQQEHIIVTFSYDITNDLLPFIRMFGSKVKILAPDWLQQKHLQEIQHILES</sequence>
<accession>A0ABZ0RXX3</accession>
<keyword evidence="2" id="KW-0804">Transcription</keyword>
<dbReference type="InterPro" id="IPR036388">
    <property type="entry name" value="WH-like_DNA-bd_sf"/>
</dbReference>
<dbReference type="PANTHER" id="PTHR34580">
    <property type="match status" value="1"/>
</dbReference>
<dbReference type="SUPFAM" id="SSF46785">
    <property type="entry name" value="Winged helix' DNA-binding domain"/>
    <property type="match status" value="1"/>
</dbReference>
<dbReference type="InterPro" id="IPR051534">
    <property type="entry name" value="CBASS_pafABC_assoc_protein"/>
</dbReference>
<evidence type="ECO:0000313" key="4">
    <source>
        <dbReference type="EMBL" id="WPK11673.1"/>
    </source>
</evidence>
<feature type="domain" description="HTH deoR-type" evidence="3">
    <location>
        <begin position="2"/>
        <end position="57"/>
    </location>
</feature>